<evidence type="ECO:0000256" key="2">
    <source>
        <dbReference type="ARBA" id="ARBA00023002"/>
    </source>
</evidence>
<evidence type="ECO:0000256" key="1">
    <source>
        <dbReference type="ARBA" id="ARBA00009986"/>
    </source>
</evidence>
<dbReference type="Gene3D" id="3.40.605.10">
    <property type="entry name" value="Aldehyde Dehydrogenase, Chain A, domain 1"/>
    <property type="match status" value="1"/>
</dbReference>
<dbReference type="InterPro" id="IPR016160">
    <property type="entry name" value="Ald_DH_CS_CYS"/>
</dbReference>
<keyword evidence="2 4" id="KW-0560">Oxidoreductase</keyword>
<evidence type="ECO:0000259" key="7">
    <source>
        <dbReference type="Pfam" id="PF00171"/>
    </source>
</evidence>
<dbReference type="RefSeq" id="WP_309902181.1">
    <property type="nucleotide sequence ID" value="NZ_JAVDRF010000005.1"/>
</dbReference>
<comment type="caution">
    <text evidence="8">The sequence shown here is derived from an EMBL/GenBank/DDBJ whole genome shotgun (WGS) entry which is preliminary data.</text>
</comment>
<keyword evidence="9" id="KW-1185">Reference proteome</keyword>
<evidence type="ECO:0000256" key="4">
    <source>
        <dbReference type="PIRNR" id="PIRNR036492"/>
    </source>
</evidence>
<dbReference type="Pfam" id="PF00171">
    <property type="entry name" value="Aldedh"/>
    <property type="match status" value="1"/>
</dbReference>
<proteinExistence type="inferred from homology"/>
<dbReference type="EMBL" id="JAVDRF010000005">
    <property type="protein sequence ID" value="MDR6536809.1"/>
    <property type="molecule type" value="Genomic_DNA"/>
</dbReference>
<dbReference type="InterPro" id="IPR015590">
    <property type="entry name" value="Aldehyde_DH_dom"/>
</dbReference>
<evidence type="ECO:0000256" key="3">
    <source>
        <dbReference type="ARBA" id="ARBA00023027"/>
    </source>
</evidence>
<protein>
    <recommendedName>
        <fullName evidence="4">Aldehyde dehydrogenase</fullName>
    </recommendedName>
</protein>
<dbReference type="PANTHER" id="PTHR43570:SF20">
    <property type="entry name" value="ALDEHYDE DEHYDROGENASE ALDX-RELATED"/>
    <property type="match status" value="1"/>
</dbReference>
<dbReference type="Gene3D" id="3.40.309.10">
    <property type="entry name" value="Aldehyde Dehydrogenase, Chain A, domain 2"/>
    <property type="match status" value="1"/>
</dbReference>
<keyword evidence="3" id="KW-0520">NAD</keyword>
<reference evidence="8 9" key="1">
    <citation type="submission" date="2023-07" db="EMBL/GenBank/DDBJ databases">
        <title>Sorghum-associated microbial communities from plants grown in Nebraska, USA.</title>
        <authorList>
            <person name="Schachtman D."/>
        </authorList>
    </citation>
    <scope>NUCLEOTIDE SEQUENCE [LARGE SCALE GENOMIC DNA]</scope>
    <source>
        <strain evidence="8 9">DS1781</strain>
    </source>
</reference>
<dbReference type="CDD" id="cd07133">
    <property type="entry name" value="ALDH_CALDH_CalB"/>
    <property type="match status" value="1"/>
</dbReference>
<dbReference type="InterPro" id="IPR029510">
    <property type="entry name" value="Ald_DH_CS_GLU"/>
</dbReference>
<evidence type="ECO:0000256" key="6">
    <source>
        <dbReference type="RuleBase" id="RU003345"/>
    </source>
</evidence>
<dbReference type="InterPro" id="IPR016162">
    <property type="entry name" value="Ald_DH_N"/>
</dbReference>
<dbReference type="PROSITE" id="PS00070">
    <property type="entry name" value="ALDEHYDE_DEHYDR_CYS"/>
    <property type="match status" value="1"/>
</dbReference>
<dbReference type="Proteomes" id="UP001184230">
    <property type="component" value="Unassembled WGS sequence"/>
</dbReference>
<name>A0ABU1NEG3_9BURK</name>
<gene>
    <name evidence="8" type="ORF">J2739_002582</name>
</gene>
<evidence type="ECO:0000256" key="5">
    <source>
        <dbReference type="PROSITE-ProRule" id="PRU10007"/>
    </source>
</evidence>
<dbReference type="InterPro" id="IPR016161">
    <property type="entry name" value="Ald_DH/histidinol_DH"/>
</dbReference>
<comment type="similarity">
    <text evidence="1 4 6">Belongs to the aldehyde dehydrogenase family.</text>
</comment>
<feature type="domain" description="Aldehyde dehydrogenase" evidence="7">
    <location>
        <begin position="17"/>
        <end position="447"/>
    </location>
</feature>
<accession>A0ABU1NEG3</accession>
<sequence length="480" mass="51841">MNAILKKAPPPSFDGMHEAFARQQAAFAADMNPSHAVRLERLDRLLAMTERIAPALEAAVSADFGHRSGHVTRLADVMMVTAAIKHARRRLKSWMKVRRAPTALAFRPGSNRIAPQPLGVVGVVSPWNYPYQLAMGPAVAAIAAGNRVMIKPSELTPRVAGLMRQAVAESFATEELTVITGGTEVGTAFVSMPFDHLLFTGSTAVGRQVALAAAANLTPVTLELGGKSPAILGPQVDMAQAASRLVMGKLFNAGQTCIAPDYVAVQRQAVDAFVQAMRREVERQYPAIAANPDYTAIVSERHLARLRVLLDDARKLGALIVPLHPEGIDAAGGTRKLGPALVLNATDGMKIMQEEIFGPLLPVMAYDTVDDVISYVNRHDRPLALYWFGTCSGDRDKVLARTISGGVTINDCMWHFGQEELPFGGVGASGMGAYHGEYGFRTFSKHKPVFHQSALSGTRLLQPPYGRTFDIMSKVLRIIT</sequence>
<evidence type="ECO:0000313" key="8">
    <source>
        <dbReference type="EMBL" id="MDR6536809.1"/>
    </source>
</evidence>
<dbReference type="InterPro" id="IPR012394">
    <property type="entry name" value="Aldehyde_DH_NAD(P)"/>
</dbReference>
<organism evidence="8 9">
    <name type="scientific">Variovorax soli</name>
    <dbReference type="NCBI Taxonomy" id="376815"/>
    <lineage>
        <taxon>Bacteria</taxon>
        <taxon>Pseudomonadati</taxon>
        <taxon>Pseudomonadota</taxon>
        <taxon>Betaproteobacteria</taxon>
        <taxon>Burkholderiales</taxon>
        <taxon>Comamonadaceae</taxon>
        <taxon>Variovorax</taxon>
    </lineage>
</organism>
<evidence type="ECO:0000313" key="9">
    <source>
        <dbReference type="Proteomes" id="UP001184230"/>
    </source>
</evidence>
<dbReference type="PANTHER" id="PTHR43570">
    <property type="entry name" value="ALDEHYDE DEHYDROGENASE"/>
    <property type="match status" value="1"/>
</dbReference>
<dbReference type="PIRSF" id="PIRSF036492">
    <property type="entry name" value="ALDH"/>
    <property type="match status" value="1"/>
</dbReference>
<dbReference type="SUPFAM" id="SSF53720">
    <property type="entry name" value="ALDH-like"/>
    <property type="match status" value="1"/>
</dbReference>
<dbReference type="InterPro" id="IPR016163">
    <property type="entry name" value="Ald_DH_C"/>
</dbReference>
<dbReference type="PROSITE" id="PS00687">
    <property type="entry name" value="ALDEHYDE_DEHYDR_GLU"/>
    <property type="match status" value="1"/>
</dbReference>
<feature type="active site" evidence="5">
    <location>
        <position position="223"/>
    </location>
</feature>
<dbReference type="GO" id="GO:0050269">
    <property type="term" value="F:coniferyl-aldehyde dehydrogenase [NAD(P)+] activity"/>
    <property type="evidence" value="ECO:0007669"/>
    <property type="project" value="UniProtKB-EC"/>
</dbReference>